<dbReference type="STRING" id="1965070.A0A3S3QS83"/>
<evidence type="ECO:0000256" key="6">
    <source>
        <dbReference type="ARBA" id="ARBA00023034"/>
    </source>
</evidence>
<dbReference type="InterPro" id="IPR048684">
    <property type="entry name" value="COG4_C"/>
</dbReference>
<keyword evidence="5" id="KW-0653">Protein transport</keyword>
<dbReference type="GO" id="GO:0006890">
    <property type="term" value="P:retrograde vesicle-mediated transport, Golgi to endoplasmic reticulum"/>
    <property type="evidence" value="ECO:0007669"/>
    <property type="project" value="TreeGrafter"/>
</dbReference>
<organism evidence="10 11">
    <name type="scientific">Dinothrombium tinctorium</name>
    <dbReference type="NCBI Taxonomy" id="1965070"/>
    <lineage>
        <taxon>Eukaryota</taxon>
        <taxon>Metazoa</taxon>
        <taxon>Ecdysozoa</taxon>
        <taxon>Arthropoda</taxon>
        <taxon>Chelicerata</taxon>
        <taxon>Arachnida</taxon>
        <taxon>Acari</taxon>
        <taxon>Acariformes</taxon>
        <taxon>Trombidiformes</taxon>
        <taxon>Prostigmata</taxon>
        <taxon>Anystina</taxon>
        <taxon>Parasitengona</taxon>
        <taxon>Trombidioidea</taxon>
        <taxon>Trombidiidae</taxon>
        <taxon>Dinothrombium</taxon>
    </lineage>
</organism>
<dbReference type="GO" id="GO:0015031">
    <property type="term" value="P:protein transport"/>
    <property type="evidence" value="ECO:0007669"/>
    <property type="project" value="UniProtKB-KW"/>
</dbReference>
<dbReference type="Pfam" id="PF08318">
    <property type="entry name" value="COG4_m"/>
    <property type="match status" value="1"/>
</dbReference>
<dbReference type="GO" id="GO:0007030">
    <property type="term" value="P:Golgi organization"/>
    <property type="evidence" value="ECO:0007669"/>
    <property type="project" value="TreeGrafter"/>
</dbReference>
<comment type="caution">
    <text evidence="10">The sequence shown here is derived from an EMBL/GenBank/DDBJ whole genome shotgun (WGS) entry which is preliminary data.</text>
</comment>
<keyword evidence="11" id="KW-1185">Reference proteome</keyword>
<protein>
    <recommendedName>
        <fullName evidence="3">Conserved oligomeric Golgi complex subunit 4</fullName>
    </recommendedName>
    <alternativeName>
        <fullName evidence="8">Component of oligomeric Golgi complex 4</fullName>
    </alternativeName>
</protein>
<dbReference type="InterPro" id="IPR013167">
    <property type="entry name" value="COG4_M"/>
</dbReference>
<dbReference type="OrthoDB" id="47059at2759"/>
<evidence type="ECO:0000256" key="3">
    <source>
        <dbReference type="ARBA" id="ARBA00020975"/>
    </source>
</evidence>
<dbReference type="Proteomes" id="UP000285301">
    <property type="component" value="Unassembled WGS sequence"/>
</dbReference>
<evidence type="ECO:0000313" key="11">
    <source>
        <dbReference type="Proteomes" id="UP000285301"/>
    </source>
</evidence>
<dbReference type="InterPro" id="IPR048682">
    <property type="entry name" value="COG4"/>
</dbReference>
<evidence type="ECO:0000256" key="4">
    <source>
        <dbReference type="ARBA" id="ARBA00022448"/>
    </source>
</evidence>
<gene>
    <name evidence="10" type="ORF">B4U79_02031</name>
</gene>
<evidence type="ECO:0000256" key="7">
    <source>
        <dbReference type="ARBA" id="ARBA00023136"/>
    </source>
</evidence>
<dbReference type="Pfam" id="PF20663">
    <property type="entry name" value="COG4_N"/>
    <property type="match status" value="1"/>
</dbReference>
<dbReference type="SMART" id="SM00762">
    <property type="entry name" value="Cog4"/>
    <property type="match status" value="1"/>
</dbReference>
<keyword evidence="6" id="KW-0333">Golgi apparatus</keyword>
<keyword evidence="7" id="KW-0472">Membrane</keyword>
<dbReference type="Gene3D" id="1.10.287.1060">
    <property type="entry name" value="ESAT-6-like"/>
    <property type="match status" value="1"/>
</dbReference>
<evidence type="ECO:0000256" key="8">
    <source>
        <dbReference type="ARBA" id="ARBA00031340"/>
    </source>
</evidence>
<name>A0A3S3QS83_9ACAR</name>
<keyword evidence="4" id="KW-0813">Transport</keyword>
<dbReference type="AlphaFoldDB" id="A0A3S3QS83"/>
<evidence type="ECO:0000256" key="1">
    <source>
        <dbReference type="ARBA" id="ARBA00004395"/>
    </source>
</evidence>
<evidence type="ECO:0000313" key="10">
    <source>
        <dbReference type="EMBL" id="RWS13176.1"/>
    </source>
</evidence>
<dbReference type="InterPro" id="IPR048680">
    <property type="entry name" value="COG4_N"/>
</dbReference>
<evidence type="ECO:0000256" key="2">
    <source>
        <dbReference type="ARBA" id="ARBA00009215"/>
    </source>
</evidence>
<evidence type="ECO:0000256" key="5">
    <source>
        <dbReference type="ARBA" id="ARBA00022927"/>
    </source>
</evidence>
<dbReference type="GO" id="GO:0000139">
    <property type="term" value="C:Golgi membrane"/>
    <property type="evidence" value="ECO:0007669"/>
    <property type="project" value="UniProtKB-SubCell"/>
</dbReference>
<dbReference type="Gene3D" id="1.20.58.1970">
    <property type="match status" value="1"/>
</dbReference>
<dbReference type="EMBL" id="NCKU01001074">
    <property type="protein sequence ID" value="RWS13176.1"/>
    <property type="molecule type" value="Genomic_DNA"/>
</dbReference>
<accession>A0A3S3QS83</accession>
<dbReference type="GO" id="GO:0017119">
    <property type="term" value="C:Golgi transport complex"/>
    <property type="evidence" value="ECO:0007669"/>
    <property type="project" value="TreeGrafter"/>
</dbReference>
<feature type="domain" description="COG4 transport protein middle alpha-helical bundle" evidence="9">
    <location>
        <begin position="166"/>
        <end position="466"/>
    </location>
</feature>
<comment type="similarity">
    <text evidence="2">Belongs to the COG4 family.</text>
</comment>
<comment type="subcellular location">
    <subcellularLocation>
        <location evidence="1">Golgi apparatus membrane</location>
        <topology evidence="1">Peripheral membrane protein</topology>
    </subcellularLocation>
</comment>
<reference evidence="10 11" key="1">
    <citation type="journal article" date="2018" name="Gigascience">
        <title>Genomes of trombidid mites reveal novel predicted allergens and laterally-transferred genes associated with secondary metabolism.</title>
        <authorList>
            <person name="Dong X."/>
            <person name="Chaisiri K."/>
            <person name="Xia D."/>
            <person name="Armstrong S.D."/>
            <person name="Fang Y."/>
            <person name="Donnelly M.J."/>
            <person name="Kadowaki T."/>
            <person name="McGarry J.W."/>
            <person name="Darby A.C."/>
            <person name="Makepeace B.L."/>
        </authorList>
    </citation>
    <scope>NUCLEOTIDE SEQUENCE [LARGE SCALE GENOMIC DNA]</scope>
    <source>
        <strain evidence="10">UoL-WK</strain>
    </source>
</reference>
<evidence type="ECO:0000259" key="9">
    <source>
        <dbReference type="SMART" id="SM00762"/>
    </source>
</evidence>
<dbReference type="PANTHER" id="PTHR24016:SF0">
    <property type="entry name" value="CONSERVED OLIGOMERIC GOLGI COMPLEX SUBUNIT 4"/>
    <property type="match status" value="1"/>
</dbReference>
<dbReference type="Pfam" id="PF20662">
    <property type="entry name" value="COG4_C"/>
    <property type="match status" value="1"/>
</dbReference>
<sequence>MSSIEEVIKRCEELAFDERQLNEEIDALLDYERHFESCMQRIHKRMPKVHDLLSDSNQLAERVNFTSALSYSVSYKVRKLDLAKSRVTQCLQRIGDILDLKYCFDGIYKALSNEDYEQGAAHIHRFLSMDESVLRKSAEDETNNGEADNKNEVMSASAIDEAFAKLHEAQDKLQSIVIKKFDEAVRDDDVASVERFFKIFPLLNQREEGLRKFSNYLSAKIGDQALMKAVTSATQINKLTALYESVAKIIDIHQPLVETYYGHGNLIIVIEVLQKECDRRAKKIIEDFKNSKNFSQIISSVMKSMKAASSSSTKIDSREIDLLLSEVILVNCRTEKYFKFISQRARNDIEIAYNEESDQKQEKLNRIKLLLRNCELSHVIQELSGTYVLLEEYFLKESCIKAVELDDIDSSGSLTSSMLDDIFFIANKCIKRAISGGNADVLCAIINNSISIIESSFCDTANERLRYGYPSTGVAALDLSQAYNALQTGRYLQSYSDIEKTKLLFLVVLNNLDTACDLIKSIRKNVSEEAKKVLDDGNQKQQTEKFESCISDFSSLIYKFQSLIASGLNQLYSSALKPRIKSWIDSFLAATHTLNEEEILRYEVTDGLRPFTQSFIMNIDTTLKSLKQSLTSNNYTNLVNIFTTDLANRLETAISKCQFNKIGGFQFDRELRAIITYLTSLTTWSVRDKFVRLKDISIILNLESLNEISEYFNFSHTFPNDASSRLSPNDVRQFLKLRVEFTSDEIRKVTI</sequence>
<proteinExistence type="inferred from homology"/>
<dbReference type="PANTHER" id="PTHR24016">
    <property type="entry name" value="CONSERVED OLIGOMERIC GOLGI COMPLEX SUBUNIT 4"/>
    <property type="match status" value="1"/>
</dbReference>